<protein>
    <recommendedName>
        <fullName evidence="3">CAAX prenyl protease 2/Lysostaphin resistance protein A-like domain-containing protein</fullName>
    </recommendedName>
</protein>
<keyword evidence="5" id="KW-1185">Reference proteome</keyword>
<dbReference type="EMBL" id="BMJN01000002">
    <property type="protein sequence ID" value="GGE24531.1"/>
    <property type="molecule type" value="Genomic_DNA"/>
</dbReference>
<evidence type="ECO:0000256" key="1">
    <source>
        <dbReference type="ARBA" id="ARBA00009067"/>
    </source>
</evidence>
<dbReference type="Proteomes" id="UP000660801">
    <property type="component" value="Unassembled WGS sequence"/>
</dbReference>
<reference evidence="4" key="1">
    <citation type="journal article" date="2014" name="Int. J. Syst. Evol. Microbiol.">
        <title>Complete genome sequence of Corynebacterium casei LMG S-19264T (=DSM 44701T), isolated from a smear-ripened cheese.</title>
        <authorList>
            <consortium name="US DOE Joint Genome Institute (JGI-PGF)"/>
            <person name="Walter F."/>
            <person name="Albersmeier A."/>
            <person name="Kalinowski J."/>
            <person name="Ruckert C."/>
        </authorList>
    </citation>
    <scope>NUCLEOTIDE SEQUENCE</scope>
    <source>
        <strain evidence="4">CGMCC 1.15533</strain>
    </source>
</reference>
<dbReference type="GO" id="GO:0004175">
    <property type="term" value="F:endopeptidase activity"/>
    <property type="evidence" value="ECO:0007669"/>
    <property type="project" value="UniProtKB-ARBA"/>
</dbReference>
<proteinExistence type="inferred from homology"/>
<sequence>MGTFVLMYFWWYLTVLFLPLPENQARGELLFQDLSGTAFFIQFILTMSLVGPICEELLYRGLLMASLQSFQKYHLDVLISSALFSLIHVLQHGWSVSSFVVYFGGGLLFAGLCRKTKSIYYPILLHIAWNSFVTMLQITMR</sequence>
<keyword evidence="2" id="KW-0472">Membrane</keyword>
<dbReference type="InterPro" id="IPR052710">
    <property type="entry name" value="CAAX_protease"/>
</dbReference>
<accession>A0A917A4E1</accession>
<dbReference type="PANTHER" id="PTHR36435">
    <property type="entry name" value="SLR1288 PROTEIN"/>
    <property type="match status" value="1"/>
</dbReference>
<dbReference type="AlphaFoldDB" id="A0A917A4E1"/>
<evidence type="ECO:0000256" key="2">
    <source>
        <dbReference type="SAM" id="Phobius"/>
    </source>
</evidence>
<dbReference type="PANTHER" id="PTHR36435:SF1">
    <property type="entry name" value="CAAX AMINO TERMINAL PROTEASE FAMILY PROTEIN"/>
    <property type="match status" value="1"/>
</dbReference>
<evidence type="ECO:0000313" key="5">
    <source>
        <dbReference type="Proteomes" id="UP000660801"/>
    </source>
</evidence>
<evidence type="ECO:0000313" key="4">
    <source>
        <dbReference type="EMBL" id="GGE24531.1"/>
    </source>
</evidence>
<keyword evidence="2" id="KW-0812">Transmembrane</keyword>
<gene>
    <name evidence="4" type="ORF">GCM10011510_02050</name>
</gene>
<dbReference type="GO" id="GO:0080120">
    <property type="term" value="P:CAAX-box protein maturation"/>
    <property type="evidence" value="ECO:0007669"/>
    <property type="project" value="UniProtKB-ARBA"/>
</dbReference>
<keyword evidence="2" id="KW-1133">Transmembrane helix</keyword>
<evidence type="ECO:0000259" key="3">
    <source>
        <dbReference type="Pfam" id="PF02517"/>
    </source>
</evidence>
<dbReference type="InterPro" id="IPR003675">
    <property type="entry name" value="Rce1/LyrA-like_dom"/>
</dbReference>
<name>A0A917A4E1_9STRE</name>
<feature type="domain" description="CAAX prenyl protease 2/Lysostaphin resistance protein A-like" evidence="3">
    <location>
        <begin position="40"/>
        <end position="131"/>
    </location>
</feature>
<comment type="caution">
    <text evidence="4">The sequence shown here is derived from an EMBL/GenBank/DDBJ whole genome shotgun (WGS) entry which is preliminary data.</text>
</comment>
<organism evidence="4 5">
    <name type="scientific">Streptococcus himalayensis</name>
    <dbReference type="NCBI Taxonomy" id="1888195"/>
    <lineage>
        <taxon>Bacteria</taxon>
        <taxon>Bacillati</taxon>
        <taxon>Bacillota</taxon>
        <taxon>Bacilli</taxon>
        <taxon>Lactobacillales</taxon>
        <taxon>Streptococcaceae</taxon>
        <taxon>Streptococcus</taxon>
    </lineage>
</organism>
<feature type="transmembrane region" description="Helical" evidence="2">
    <location>
        <begin position="37"/>
        <end position="61"/>
    </location>
</feature>
<dbReference type="Pfam" id="PF02517">
    <property type="entry name" value="Rce1-like"/>
    <property type="match status" value="1"/>
</dbReference>
<feature type="transmembrane region" description="Helical" evidence="2">
    <location>
        <begin position="120"/>
        <end position="140"/>
    </location>
</feature>
<comment type="similarity">
    <text evidence="1">Belongs to the UPF0177 family.</text>
</comment>
<reference evidence="4" key="2">
    <citation type="submission" date="2020-09" db="EMBL/GenBank/DDBJ databases">
        <authorList>
            <person name="Sun Q."/>
            <person name="Zhou Y."/>
        </authorList>
    </citation>
    <scope>NUCLEOTIDE SEQUENCE</scope>
    <source>
        <strain evidence="4">CGMCC 1.15533</strain>
    </source>
</reference>
<feature type="transmembrane region" description="Helical" evidence="2">
    <location>
        <begin position="96"/>
        <end position="113"/>
    </location>
</feature>